<dbReference type="SUPFAM" id="SSF53474">
    <property type="entry name" value="alpha/beta-Hydrolases"/>
    <property type="match status" value="1"/>
</dbReference>
<dbReference type="InterPro" id="IPR029058">
    <property type="entry name" value="AB_hydrolase_fold"/>
</dbReference>
<dbReference type="Pfam" id="PF03403">
    <property type="entry name" value="PAF-AH_p_II"/>
    <property type="match status" value="1"/>
</dbReference>
<evidence type="ECO:0000313" key="5">
    <source>
        <dbReference type="EMBL" id="MFC6333843.1"/>
    </source>
</evidence>
<accession>A0ABW1V7B2</accession>
<keyword evidence="1 5" id="KW-0378">Hydrolase</keyword>
<reference evidence="6" key="1">
    <citation type="journal article" date="2019" name="Int. J. Syst. Evol. Microbiol.">
        <title>The Global Catalogue of Microorganisms (GCM) 10K type strain sequencing project: providing services to taxonomists for standard genome sequencing and annotation.</title>
        <authorList>
            <consortium name="The Broad Institute Genomics Platform"/>
            <consortium name="The Broad Institute Genome Sequencing Center for Infectious Disease"/>
            <person name="Wu L."/>
            <person name="Ma J."/>
        </authorList>
    </citation>
    <scope>NUCLEOTIDE SEQUENCE [LARGE SCALE GENOMIC DNA]</scope>
    <source>
        <strain evidence="6">PCU 280</strain>
    </source>
</reference>
<evidence type="ECO:0000256" key="1">
    <source>
        <dbReference type="ARBA" id="ARBA00022801"/>
    </source>
</evidence>
<dbReference type="Gene3D" id="3.40.50.1820">
    <property type="entry name" value="alpha/beta hydrolase"/>
    <property type="match status" value="1"/>
</dbReference>
<comment type="caution">
    <text evidence="5">The sequence shown here is derived from an EMBL/GenBank/DDBJ whole genome shotgun (WGS) entry which is preliminary data.</text>
</comment>
<name>A0ABW1V7B2_9BACL</name>
<feature type="transmembrane region" description="Helical" evidence="4">
    <location>
        <begin position="34"/>
        <end position="50"/>
    </location>
</feature>
<dbReference type="PANTHER" id="PTHR10272:SF0">
    <property type="entry name" value="PLATELET-ACTIVATING FACTOR ACETYLHYDROLASE"/>
    <property type="match status" value="1"/>
</dbReference>
<keyword evidence="2" id="KW-0442">Lipid degradation</keyword>
<dbReference type="RefSeq" id="WP_379235727.1">
    <property type="nucleotide sequence ID" value="NZ_JBHSTE010000004.1"/>
</dbReference>
<evidence type="ECO:0000256" key="2">
    <source>
        <dbReference type="ARBA" id="ARBA00022963"/>
    </source>
</evidence>
<evidence type="ECO:0000256" key="3">
    <source>
        <dbReference type="ARBA" id="ARBA00023098"/>
    </source>
</evidence>
<protein>
    <submittedName>
        <fullName evidence="5">Alpha/beta hydrolase family protein</fullName>
    </submittedName>
</protein>
<proteinExistence type="predicted"/>
<keyword evidence="6" id="KW-1185">Reference proteome</keyword>
<evidence type="ECO:0000313" key="6">
    <source>
        <dbReference type="Proteomes" id="UP001596233"/>
    </source>
</evidence>
<organism evidence="5 6">
    <name type="scientific">Paenibacillus septentrionalis</name>
    <dbReference type="NCBI Taxonomy" id="429342"/>
    <lineage>
        <taxon>Bacteria</taxon>
        <taxon>Bacillati</taxon>
        <taxon>Bacillota</taxon>
        <taxon>Bacilli</taxon>
        <taxon>Bacillales</taxon>
        <taxon>Paenibacillaceae</taxon>
        <taxon>Paenibacillus</taxon>
    </lineage>
</organism>
<gene>
    <name evidence="5" type="ORF">ACFP56_14545</name>
</gene>
<keyword evidence="3" id="KW-0443">Lipid metabolism</keyword>
<evidence type="ECO:0000256" key="4">
    <source>
        <dbReference type="SAM" id="Phobius"/>
    </source>
</evidence>
<dbReference type="GO" id="GO:0016787">
    <property type="term" value="F:hydrolase activity"/>
    <property type="evidence" value="ECO:0007669"/>
    <property type="project" value="UniProtKB-KW"/>
</dbReference>
<dbReference type="EMBL" id="JBHSTE010000004">
    <property type="protein sequence ID" value="MFC6333843.1"/>
    <property type="molecule type" value="Genomic_DNA"/>
</dbReference>
<feature type="transmembrane region" description="Helical" evidence="4">
    <location>
        <begin position="56"/>
        <end position="73"/>
    </location>
</feature>
<sequence>MQIIEIMILLVTTICWGMQIWASHRQRFVKNIEHVLIAALLAMLLLHFLMEGYRWMSIPIYILLLLVIANYLFRNKNRQLTRLRSVLFSILIVFATALAWAASAILPVFHFEKPSGQYAVGVIDYTWTDSSRTLNNGDARKLNVRIWYPAASPSKLPVSYIPSPDAFIGALEQQYGAWLKLLKDYRLVHIPASYAPSFSVQASPAPVVVYLHGNHLGTGFTGTFQALELASHGYIVMAVEHPGTAFISAFSEKEYVLFHNEFQDLAESFSAHNAAAIPIINEQQADVEFTLHYLLNIKEYEPDSPLSQQMDSNRIAIMGHSFGGATAANMLVHSPIIKAAINLDGYLYGEYPATPKNKPLLIINGGLQLEELEETMTDLEVERKLREQLLAAGGIELELPEAGHLSFTDLPLYSPLLMPLAPNIKEQHRLINQHTLQFLHKHL</sequence>
<dbReference type="PANTHER" id="PTHR10272">
    <property type="entry name" value="PLATELET-ACTIVATING FACTOR ACETYLHYDROLASE"/>
    <property type="match status" value="1"/>
</dbReference>
<dbReference type="Proteomes" id="UP001596233">
    <property type="component" value="Unassembled WGS sequence"/>
</dbReference>
<feature type="transmembrane region" description="Helical" evidence="4">
    <location>
        <begin position="85"/>
        <end position="109"/>
    </location>
</feature>
<keyword evidence="4" id="KW-0472">Membrane</keyword>
<keyword evidence="4" id="KW-1133">Transmembrane helix</keyword>
<keyword evidence="4" id="KW-0812">Transmembrane</keyword>